<dbReference type="GO" id="GO:0008745">
    <property type="term" value="F:N-acetylmuramoyl-L-alanine amidase activity"/>
    <property type="evidence" value="ECO:0007669"/>
    <property type="project" value="InterPro"/>
</dbReference>
<dbReference type="AlphaFoldDB" id="A0A917ZCE0"/>
<dbReference type="PANTHER" id="PTHR30404">
    <property type="entry name" value="N-ACETYLMURAMOYL-L-ALANINE AMIDASE"/>
    <property type="match status" value="1"/>
</dbReference>
<evidence type="ECO:0000256" key="2">
    <source>
        <dbReference type="SAM" id="MobiDB-lite"/>
    </source>
</evidence>
<dbReference type="SMART" id="SM00646">
    <property type="entry name" value="Ami_3"/>
    <property type="match status" value="1"/>
</dbReference>
<reference evidence="4" key="2">
    <citation type="submission" date="2020-09" db="EMBL/GenBank/DDBJ databases">
        <authorList>
            <person name="Sun Q."/>
            <person name="Zhou Y."/>
        </authorList>
    </citation>
    <scope>NUCLEOTIDE SEQUENCE</scope>
    <source>
        <strain evidence="4">CGMCC 4.7201</strain>
    </source>
</reference>
<dbReference type="GO" id="GO:0030288">
    <property type="term" value="C:outer membrane-bounded periplasmic space"/>
    <property type="evidence" value="ECO:0007669"/>
    <property type="project" value="TreeGrafter"/>
</dbReference>
<accession>A0A917ZCE0</accession>
<dbReference type="Proteomes" id="UP000641932">
    <property type="component" value="Unassembled WGS sequence"/>
</dbReference>
<organism evidence="4 5">
    <name type="scientific">Wenjunlia tyrosinilytica</name>
    <dbReference type="NCBI Taxonomy" id="1544741"/>
    <lineage>
        <taxon>Bacteria</taxon>
        <taxon>Bacillati</taxon>
        <taxon>Actinomycetota</taxon>
        <taxon>Actinomycetes</taxon>
        <taxon>Kitasatosporales</taxon>
        <taxon>Streptomycetaceae</taxon>
        <taxon>Wenjunlia</taxon>
    </lineage>
</organism>
<feature type="compositionally biased region" description="Low complexity" evidence="2">
    <location>
        <begin position="38"/>
        <end position="59"/>
    </location>
</feature>
<dbReference type="PANTHER" id="PTHR30404:SF0">
    <property type="entry name" value="N-ACETYLMURAMOYL-L-ALANINE AMIDASE AMIC"/>
    <property type="match status" value="1"/>
</dbReference>
<dbReference type="Pfam" id="PF01520">
    <property type="entry name" value="Amidase_3"/>
    <property type="match status" value="1"/>
</dbReference>
<evidence type="ECO:0000259" key="3">
    <source>
        <dbReference type="SMART" id="SM00646"/>
    </source>
</evidence>
<feature type="region of interest" description="Disordered" evidence="2">
    <location>
        <begin position="34"/>
        <end position="87"/>
    </location>
</feature>
<dbReference type="GO" id="GO:0009253">
    <property type="term" value="P:peptidoglycan catabolic process"/>
    <property type="evidence" value="ECO:0007669"/>
    <property type="project" value="InterPro"/>
</dbReference>
<dbReference type="SUPFAM" id="SSF53187">
    <property type="entry name" value="Zn-dependent exopeptidases"/>
    <property type="match status" value="1"/>
</dbReference>
<comment type="caution">
    <text evidence="4">The sequence shown here is derived from an EMBL/GenBank/DDBJ whole genome shotgun (WGS) entry which is preliminary data.</text>
</comment>
<protein>
    <submittedName>
        <fullName evidence="4">N-acetylmuramoyl-L-alanine amidase</fullName>
    </submittedName>
</protein>
<dbReference type="EMBL" id="BMMS01000001">
    <property type="protein sequence ID" value="GGO80243.1"/>
    <property type="molecule type" value="Genomic_DNA"/>
</dbReference>
<evidence type="ECO:0000256" key="1">
    <source>
        <dbReference type="ARBA" id="ARBA00022801"/>
    </source>
</evidence>
<dbReference type="Gene3D" id="3.40.630.40">
    <property type="entry name" value="Zn-dependent exopeptidases"/>
    <property type="match status" value="1"/>
</dbReference>
<feature type="compositionally biased region" description="Basic and acidic residues" evidence="2">
    <location>
        <begin position="62"/>
        <end position="72"/>
    </location>
</feature>
<gene>
    <name evidence="4" type="ORF">GCM10012280_01650</name>
</gene>
<evidence type="ECO:0000313" key="4">
    <source>
        <dbReference type="EMBL" id="GGO80243.1"/>
    </source>
</evidence>
<dbReference type="RefSeq" id="WP_189129466.1">
    <property type="nucleotide sequence ID" value="NZ_BMMS01000001.1"/>
</dbReference>
<proteinExistence type="predicted"/>
<keyword evidence="1" id="KW-0378">Hydrolase</keyword>
<keyword evidence="5" id="KW-1185">Reference proteome</keyword>
<dbReference type="InterPro" id="IPR002508">
    <property type="entry name" value="MurNAc-LAA_cat"/>
</dbReference>
<evidence type="ECO:0000313" key="5">
    <source>
        <dbReference type="Proteomes" id="UP000641932"/>
    </source>
</evidence>
<feature type="domain" description="MurNAc-LAA" evidence="3">
    <location>
        <begin position="170"/>
        <end position="299"/>
    </location>
</feature>
<name>A0A917ZCE0_9ACTN</name>
<dbReference type="InterPro" id="IPR050695">
    <property type="entry name" value="N-acetylmuramoyl_amidase_3"/>
</dbReference>
<dbReference type="CDD" id="cd02696">
    <property type="entry name" value="MurNAc-LAA"/>
    <property type="match status" value="1"/>
</dbReference>
<reference evidence="4" key="1">
    <citation type="journal article" date="2014" name="Int. J. Syst. Evol. Microbiol.">
        <title>Complete genome sequence of Corynebacterium casei LMG S-19264T (=DSM 44701T), isolated from a smear-ripened cheese.</title>
        <authorList>
            <consortium name="US DOE Joint Genome Institute (JGI-PGF)"/>
            <person name="Walter F."/>
            <person name="Albersmeier A."/>
            <person name="Kalinowski J."/>
            <person name="Ruckert C."/>
        </authorList>
    </citation>
    <scope>NUCLEOTIDE SEQUENCE</scope>
    <source>
        <strain evidence="4">CGMCC 4.7201</strain>
    </source>
</reference>
<sequence length="306" mass="32254">MRSESRRGSRSLIAVAALLPTCCAGWLVWQSFDDPQEPSAGAFPAPSSSSSARPSPSSSRTEQAKEADKPDGKGGSGGQGPLSGMVVVLDPGHNVHNRDHRAEINRKVDAGTFRKECDTTGTATNSGYTEAEFTLDVSRRVGKLLKARGATVKFTQNGDRPWGPCVDERARIGNKAHADAAVSIHADGSLGTGNRGFHVIVPRSVRTSSADTTAIVGPSRRLGRQLKKHYAEATSFPLANYLGGGSGLTVREDLGGLNLSKVPKVFIECGNMRNATDARGLTSASWRQLAAKGIAEGISAFLVNNS</sequence>